<dbReference type="PIRSF" id="PIRSF036883">
    <property type="entry name" value="RR_HD-GYP_mod"/>
    <property type="match status" value="1"/>
</dbReference>
<dbReference type="GO" id="GO:0000160">
    <property type="term" value="P:phosphorelay signal transduction system"/>
    <property type="evidence" value="ECO:0007669"/>
    <property type="project" value="InterPro"/>
</dbReference>
<dbReference type="OrthoDB" id="9800897at2"/>
<evidence type="ECO:0000259" key="2">
    <source>
        <dbReference type="PROSITE" id="PS50110"/>
    </source>
</evidence>
<evidence type="ECO:0008006" key="6">
    <source>
        <dbReference type="Google" id="ProtNLM"/>
    </source>
</evidence>
<dbReference type="RefSeq" id="WP_007622388.1">
    <property type="nucleotide sequence ID" value="NZ_BAEO01000054.1"/>
</dbReference>
<organism evidence="4 5">
    <name type="scientific">Paraglaciecola arctica BSs20135</name>
    <dbReference type="NCBI Taxonomy" id="493475"/>
    <lineage>
        <taxon>Bacteria</taxon>
        <taxon>Pseudomonadati</taxon>
        <taxon>Pseudomonadota</taxon>
        <taxon>Gammaproteobacteria</taxon>
        <taxon>Alteromonadales</taxon>
        <taxon>Alteromonadaceae</taxon>
        <taxon>Paraglaciecola</taxon>
    </lineage>
</organism>
<dbReference type="STRING" id="493475.GARC_3500"/>
<dbReference type="InterPro" id="IPR052340">
    <property type="entry name" value="RNase_Y/CdgJ"/>
</dbReference>
<dbReference type="SMART" id="SM00448">
    <property type="entry name" value="REC"/>
    <property type="match status" value="1"/>
</dbReference>
<dbReference type="SUPFAM" id="SSF52172">
    <property type="entry name" value="CheY-like"/>
    <property type="match status" value="1"/>
</dbReference>
<dbReference type="CDD" id="cd17569">
    <property type="entry name" value="REC_HupR-like"/>
    <property type="match status" value="1"/>
</dbReference>
<comment type="caution">
    <text evidence="4">The sequence shown here is derived from an EMBL/GenBank/DDBJ whole genome shotgun (WGS) entry which is preliminary data.</text>
</comment>
<dbReference type="PROSITE" id="PS50110">
    <property type="entry name" value="RESPONSE_REGULATORY"/>
    <property type="match status" value="1"/>
</dbReference>
<dbReference type="SUPFAM" id="SSF109604">
    <property type="entry name" value="HD-domain/PDEase-like"/>
    <property type="match status" value="1"/>
</dbReference>
<dbReference type="Pfam" id="PF08668">
    <property type="entry name" value="HDOD"/>
    <property type="match status" value="1"/>
</dbReference>
<dbReference type="InterPro" id="IPR011006">
    <property type="entry name" value="CheY-like_superfamily"/>
</dbReference>
<dbReference type="Proteomes" id="UP000006327">
    <property type="component" value="Unassembled WGS sequence"/>
</dbReference>
<reference evidence="4 5" key="1">
    <citation type="journal article" date="2017" name="Antonie Van Leeuwenhoek">
        <title>Rhizobium rhizosphaerae sp. nov., a novel species isolated from rice rhizosphere.</title>
        <authorList>
            <person name="Zhao J.J."/>
            <person name="Zhang J."/>
            <person name="Zhang R.J."/>
            <person name="Zhang C.W."/>
            <person name="Yin H.Q."/>
            <person name="Zhang X.X."/>
        </authorList>
    </citation>
    <scope>NUCLEOTIDE SEQUENCE [LARGE SCALE GENOMIC DNA]</scope>
    <source>
        <strain evidence="4 5">BSs20135</strain>
    </source>
</reference>
<dbReference type="Gene3D" id="1.10.3210.10">
    <property type="entry name" value="Hypothetical protein af1432"/>
    <property type="match status" value="1"/>
</dbReference>
<evidence type="ECO:0000259" key="3">
    <source>
        <dbReference type="PROSITE" id="PS51833"/>
    </source>
</evidence>
<feature type="domain" description="Response regulatory" evidence="2">
    <location>
        <begin position="2"/>
        <end position="115"/>
    </location>
</feature>
<dbReference type="PANTHER" id="PTHR33525">
    <property type="match status" value="1"/>
</dbReference>
<keyword evidence="1" id="KW-0597">Phosphoprotein</keyword>
<dbReference type="AlphaFoldDB" id="K6ZAJ2"/>
<feature type="modified residue" description="4-aspartylphosphate" evidence="1">
    <location>
        <position position="51"/>
    </location>
</feature>
<keyword evidence="5" id="KW-1185">Reference proteome</keyword>
<dbReference type="eggNOG" id="COG2204">
    <property type="taxonomic scope" value="Bacteria"/>
</dbReference>
<dbReference type="InterPro" id="IPR013976">
    <property type="entry name" value="HDOD"/>
</dbReference>
<dbReference type="EMBL" id="BAEO01000054">
    <property type="protein sequence ID" value="GAC20455.1"/>
    <property type="molecule type" value="Genomic_DNA"/>
</dbReference>
<protein>
    <recommendedName>
        <fullName evidence="6">Response regulator</fullName>
    </recommendedName>
</protein>
<dbReference type="eggNOG" id="COG1639">
    <property type="taxonomic scope" value="Bacteria"/>
</dbReference>
<dbReference type="InterPro" id="IPR001789">
    <property type="entry name" value="Sig_transdc_resp-reg_receiver"/>
</dbReference>
<dbReference type="Pfam" id="PF00072">
    <property type="entry name" value="Response_reg"/>
    <property type="match status" value="1"/>
</dbReference>
<name>K6ZAJ2_9ALTE</name>
<feature type="domain" description="HDOD" evidence="3">
    <location>
        <begin position="136"/>
        <end position="324"/>
    </location>
</feature>
<dbReference type="InterPro" id="IPR014626">
    <property type="entry name" value="Sig_transdc_resp-reg_put"/>
</dbReference>
<dbReference type="Gene3D" id="3.40.50.2300">
    <property type="match status" value="1"/>
</dbReference>
<sequence>MKVMFVDDEPMVLKGIKRALFNTGWKIILADSGQQALDILSDTSVDFVISDMQMPGMNGAALLEKVSELYPSTVRIILSGQADTDMAAKASFVAHQWFSKPCSPDEIKKVVQRIEKIQLTLPNQKIKEIVGRIKVLPSAPKLFFRIKQLFNADAEMDLVANVIGEDPALSAKILQISNSSFFMLNTKVQRIEDAITRLGADVVSCVVAIAEIYSNTIKISGYSIEKEQQHSMCTALLGVSLAPPEVREETMLVGLLHDIGMYILFILAPDSVDTYLQKRIQYEDNTALEHELFGADHTQLAGYLLHLWNFPYHLIDSILLHYQPLKLMEHKFGAAAAIYVANLLMSKQPLNEDFVAHFQLLEKLPDWEKRAEKLAQNQE</sequence>
<accession>K6ZAJ2</accession>
<evidence type="ECO:0000313" key="5">
    <source>
        <dbReference type="Proteomes" id="UP000006327"/>
    </source>
</evidence>
<evidence type="ECO:0000313" key="4">
    <source>
        <dbReference type="EMBL" id="GAC20455.1"/>
    </source>
</evidence>
<proteinExistence type="predicted"/>
<evidence type="ECO:0000256" key="1">
    <source>
        <dbReference type="PROSITE-ProRule" id="PRU00169"/>
    </source>
</evidence>
<gene>
    <name evidence="4" type="ORF">GARC_3500</name>
</gene>
<dbReference type="PANTHER" id="PTHR33525:SF5">
    <property type="entry name" value="TWO COMPONENT SIGNAL TRANSDUCTION SYSTEM RESPONSE REGULATOR"/>
    <property type="match status" value="1"/>
</dbReference>
<dbReference type="PROSITE" id="PS51833">
    <property type="entry name" value="HDOD"/>
    <property type="match status" value="1"/>
</dbReference>